<keyword evidence="2" id="KW-1185">Reference proteome</keyword>
<accession>A0A4Q7YUX1</accession>
<protein>
    <submittedName>
        <fullName evidence="1">Uncharacterized protein</fullName>
    </submittedName>
</protein>
<dbReference type="EMBL" id="SHKW01000001">
    <property type="protein sequence ID" value="RZU41124.1"/>
    <property type="molecule type" value="Genomic_DNA"/>
</dbReference>
<proteinExistence type="predicted"/>
<sequence length="49" mass="5666">MCESPRFDPTPPGRFIVNRPGDLVFHAKEKKRHLAKAKLIMNRYRASGQ</sequence>
<reference evidence="1 2" key="1">
    <citation type="submission" date="2019-02" db="EMBL/GenBank/DDBJ databases">
        <title>Genomic Encyclopedia of Archaeal and Bacterial Type Strains, Phase II (KMG-II): from individual species to whole genera.</title>
        <authorList>
            <person name="Goeker M."/>
        </authorList>
    </citation>
    <scope>NUCLEOTIDE SEQUENCE [LARGE SCALE GENOMIC DNA]</scope>
    <source>
        <strain evidence="1 2">DSM 18101</strain>
    </source>
</reference>
<dbReference type="Proteomes" id="UP000292958">
    <property type="component" value="Unassembled WGS sequence"/>
</dbReference>
<evidence type="ECO:0000313" key="1">
    <source>
        <dbReference type="EMBL" id="RZU41124.1"/>
    </source>
</evidence>
<organism evidence="1 2">
    <name type="scientific">Edaphobacter modestus</name>
    <dbReference type="NCBI Taxonomy" id="388466"/>
    <lineage>
        <taxon>Bacteria</taxon>
        <taxon>Pseudomonadati</taxon>
        <taxon>Acidobacteriota</taxon>
        <taxon>Terriglobia</taxon>
        <taxon>Terriglobales</taxon>
        <taxon>Acidobacteriaceae</taxon>
        <taxon>Edaphobacter</taxon>
    </lineage>
</organism>
<comment type="caution">
    <text evidence="1">The sequence shown here is derived from an EMBL/GenBank/DDBJ whole genome shotgun (WGS) entry which is preliminary data.</text>
</comment>
<gene>
    <name evidence="1" type="ORF">BDD14_2622</name>
</gene>
<evidence type="ECO:0000313" key="2">
    <source>
        <dbReference type="Proteomes" id="UP000292958"/>
    </source>
</evidence>
<name>A0A4Q7YUX1_9BACT</name>
<dbReference type="AlphaFoldDB" id="A0A4Q7YUX1"/>